<reference evidence="2" key="1">
    <citation type="submission" date="2023-03" db="EMBL/GenBank/DDBJ databases">
        <title>Massive genome expansion in bonnet fungi (Mycena s.s.) driven by repeated elements and novel gene families across ecological guilds.</title>
        <authorList>
            <consortium name="Lawrence Berkeley National Laboratory"/>
            <person name="Harder C.B."/>
            <person name="Miyauchi S."/>
            <person name="Viragh M."/>
            <person name="Kuo A."/>
            <person name="Thoen E."/>
            <person name="Andreopoulos B."/>
            <person name="Lu D."/>
            <person name="Skrede I."/>
            <person name="Drula E."/>
            <person name="Henrissat B."/>
            <person name="Morin E."/>
            <person name="Kohler A."/>
            <person name="Barry K."/>
            <person name="LaButti K."/>
            <person name="Morin E."/>
            <person name="Salamov A."/>
            <person name="Lipzen A."/>
            <person name="Mereny Z."/>
            <person name="Hegedus B."/>
            <person name="Baldrian P."/>
            <person name="Stursova M."/>
            <person name="Weitz H."/>
            <person name="Taylor A."/>
            <person name="Grigoriev I.V."/>
            <person name="Nagy L.G."/>
            <person name="Martin F."/>
            <person name="Kauserud H."/>
        </authorList>
    </citation>
    <scope>NUCLEOTIDE SEQUENCE</scope>
    <source>
        <strain evidence="2">9284</strain>
    </source>
</reference>
<name>A0AAD7C979_9AGAR</name>
<organism evidence="2 3">
    <name type="scientific">Roridomyces roridus</name>
    <dbReference type="NCBI Taxonomy" id="1738132"/>
    <lineage>
        <taxon>Eukaryota</taxon>
        <taxon>Fungi</taxon>
        <taxon>Dikarya</taxon>
        <taxon>Basidiomycota</taxon>
        <taxon>Agaricomycotina</taxon>
        <taxon>Agaricomycetes</taxon>
        <taxon>Agaricomycetidae</taxon>
        <taxon>Agaricales</taxon>
        <taxon>Marasmiineae</taxon>
        <taxon>Mycenaceae</taxon>
        <taxon>Roridomyces</taxon>
    </lineage>
</organism>
<dbReference type="AlphaFoldDB" id="A0AAD7C979"/>
<gene>
    <name evidence="2" type="ORF">FB45DRAFT_863284</name>
</gene>
<evidence type="ECO:0000256" key="1">
    <source>
        <dbReference type="SAM" id="MobiDB-lite"/>
    </source>
</evidence>
<evidence type="ECO:0000313" key="2">
    <source>
        <dbReference type="EMBL" id="KAJ7642233.1"/>
    </source>
</evidence>
<accession>A0AAD7C979</accession>
<proteinExistence type="predicted"/>
<comment type="caution">
    <text evidence="2">The sequence shown here is derived from an EMBL/GenBank/DDBJ whole genome shotgun (WGS) entry which is preliminary data.</text>
</comment>
<sequence>MTTDGEVRPGDIPSILREKKNIQHRSNFSNLRPESNGEAADRALSGEPRVADRLIEVAKKCPSQNKRVQQPAQSESKKDDGLAIIWLQVARWDGVGFARSPTQGMAAGTKKTYYCPTWPMTSPGSNGVSPRTKNHGGQTEASRTILKAIRHATRTQVIQKKGRAPRVHAMQTLSGKGISWRVQKEKVGGEERTDNPSSERSMCWDEQSETSIGLGGSNGSNEFSIVEHNLYFA</sequence>
<evidence type="ECO:0000313" key="3">
    <source>
        <dbReference type="Proteomes" id="UP001221142"/>
    </source>
</evidence>
<protein>
    <submittedName>
        <fullName evidence="2">Uncharacterized protein</fullName>
    </submittedName>
</protein>
<feature type="region of interest" description="Disordered" evidence="1">
    <location>
        <begin position="1"/>
        <end position="47"/>
    </location>
</feature>
<dbReference type="EMBL" id="JARKIF010000004">
    <property type="protein sequence ID" value="KAJ7642233.1"/>
    <property type="molecule type" value="Genomic_DNA"/>
</dbReference>
<keyword evidence="3" id="KW-1185">Reference proteome</keyword>
<dbReference type="Proteomes" id="UP001221142">
    <property type="component" value="Unassembled WGS sequence"/>
</dbReference>
<feature type="compositionally biased region" description="Polar residues" evidence="1">
    <location>
        <begin position="24"/>
        <end position="33"/>
    </location>
</feature>